<accession>A0A1I5UJY4</accession>
<dbReference type="CDD" id="cd06140">
    <property type="entry name" value="DNA_polA_I_Bacillus_like_exo"/>
    <property type="match status" value="1"/>
</dbReference>
<comment type="function">
    <text evidence="16">In addition to polymerase activity, this DNA polymerase exhibits 5'-3' exonuclease activity.</text>
</comment>
<reference evidence="19 20" key="1">
    <citation type="submission" date="2016-10" db="EMBL/GenBank/DDBJ databases">
        <authorList>
            <person name="de Groot N.N."/>
        </authorList>
    </citation>
    <scope>NUCLEOTIDE SEQUENCE [LARGE SCALE GENOMIC DNA]</scope>
    <source>
        <strain evidence="19 20">DSM 20678</strain>
    </source>
</reference>
<evidence type="ECO:0000256" key="9">
    <source>
        <dbReference type="ARBA" id="ARBA00022801"/>
    </source>
</evidence>
<keyword evidence="20" id="KW-1185">Reference proteome</keyword>
<dbReference type="RefSeq" id="WP_092282146.1">
    <property type="nucleotide sequence ID" value="NZ_FOXR01000007.1"/>
</dbReference>
<dbReference type="FunFam" id="3.40.50.1010:FF:000001">
    <property type="entry name" value="DNA polymerase I"/>
    <property type="match status" value="1"/>
</dbReference>
<evidence type="ECO:0000256" key="11">
    <source>
        <dbReference type="ARBA" id="ARBA00022932"/>
    </source>
</evidence>
<comment type="similarity">
    <text evidence="1 16">Belongs to the DNA polymerase type-A family.</text>
</comment>
<evidence type="ECO:0000256" key="1">
    <source>
        <dbReference type="ARBA" id="ARBA00007705"/>
    </source>
</evidence>
<dbReference type="InterPro" id="IPR020045">
    <property type="entry name" value="DNA_polI_H3TH"/>
</dbReference>
<keyword evidence="4 16" id="KW-0808">Transferase</keyword>
<dbReference type="CDD" id="cd09859">
    <property type="entry name" value="PIN_53EXO"/>
    <property type="match status" value="1"/>
</dbReference>
<dbReference type="PROSITE" id="PS00447">
    <property type="entry name" value="DNA_POLYMERASE_A"/>
    <property type="match status" value="1"/>
</dbReference>
<evidence type="ECO:0000256" key="2">
    <source>
        <dbReference type="ARBA" id="ARBA00012417"/>
    </source>
</evidence>
<comment type="subunit">
    <text evidence="16">Single-chain monomer with multiple functions.</text>
</comment>
<dbReference type="PANTHER" id="PTHR10133">
    <property type="entry name" value="DNA POLYMERASE I"/>
    <property type="match status" value="1"/>
</dbReference>
<dbReference type="Pfam" id="PF22619">
    <property type="entry name" value="DNA_polI_exo1"/>
    <property type="match status" value="1"/>
</dbReference>
<dbReference type="GO" id="GO:0003887">
    <property type="term" value="F:DNA-directed DNA polymerase activity"/>
    <property type="evidence" value="ECO:0007669"/>
    <property type="project" value="UniProtKB-UniRule"/>
</dbReference>
<dbReference type="FunFam" id="1.10.150.20:FF:000002">
    <property type="entry name" value="DNA polymerase I"/>
    <property type="match status" value="1"/>
</dbReference>
<dbReference type="NCBIfam" id="NF004397">
    <property type="entry name" value="PRK05755.1"/>
    <property type="match status" value="1"/>
</dbReference>
<keyword evidence="6 16" id="KW-0235">DNA replication</keyword>
<dbReference type="CDD" id="cd08637">
    <property type="entry name" value="DNA_pol_A_pol_I_C"/>
    <property type="match status" value="1"/>
</dbReference>
<keyword evidence="11 16" id="KW-0239">DNA-directed DNA polymerase</keyword>
<dbReference type="OrthoDB" id="9806424at2"/>
<evidence type="ECO:0000256" key="8">
    <source>
        <dbReference type="ARBA" id="ARBA00022763"/>
    </source>
</evidence>
<comment type="catalytic activity">
    <reaction evidence="14 16">
        <text>DNA(n) + a 2'-deoxyribonucleoside 5'-triphosphate = DNA(n+1) + diphosphate</text>
        <dbReference type="Rhea" id="RHEA:22508"/>
        <dbReference type="Rhea" id="RHEA-COMP:17339"/>
        <dbReference type="Rhea" id="RHEA-COMP:17340"/>
        <dbReference type="ChEBI" id="CHEBI:33019"/>
        <dbReference type="ChEBI" id="CHEBI:61560"/>
        <dbReference type="ChEBI" id="CHEBI:173112"/>
        <dbReference type="EC" id="2.7.7.7"/>
    </reaction>
</comment>
<keyword evidence="9 16" id="KW-0378">Hydrolase</keyword>
<dbReference type="Gene3D" id="3.30.420.10">
    <property type="entry name" value="Ribonuclease H-like superfamily/Ribonuclease H"/>
    <property type="match status" value="1"/>
</dbReference>
<feature type="domain" description="DNA-directed DNA polymerase family A palm" evidence="18">
    <location>
        <begin position="620"/>
        <end position="827"/>
    </location>
</feature>
<dbReference type="Pfam" id="PF02739">
    <property type="entry name" value="5_3_exonuc_N"/>
    <property type="match status" value="1"/>
</dbReference>
<keyword evidence="13 16" id="KW-0234">DNA repair</keyword>
<dbReference type="SMART" id="SM00482">
    <property type="entry name" value="POLAc"/>
    <property type="match status" value="1"/>
</dbReference>
<dbReference type="Gene3D" id="1.20.1060.10">
    <property type="entry name" value="Taq DNA Polymerase, Chain T, domain 4"/>
    <property type="match status" value="1"/>
</dbReference>
<evidence type="ECO:0000256" key="10">
    <source>
        <dbReference type="ARBA" id="ARBA00022839"/>
    </source>
</evidence>
<dbReference type="InterPro" id="IPR020046">
    <property type="entry name" value="5-3_exonucl_a-hlix_arch_N"/>
</dbReference>
<evidence type="ECO:0000256" key="4">
    <source>
        <dbReference type="ARBA" id="ARBA00022679"/>
    </source>
</evidence>
<evidence type="ECO:0000256" key="3">
    <source>
        <dbReference type="ARBA" id="ARBA00020311"/>
    </source>
</evidence>
<gene>
    <name evidence="16" type="primary">polA</name>
    <name evidence="19" type="ORF">SAMN05444406_10768</name>
</gene>
<dbReference type="EC" id="2.7.7.7" evidence="2 15"/>
<dbReference type="InterPro" id="IPR002298">
    <property type="entry name" value="DNA_polymerase_A"/>
</dbReference>
<dbReference type="InterPro" id="IPR036279">
    <property type="entry name" value="5-3_exonuclease_C_sf"/>
</dbReference>
<dbReference type="GO" id="GO:0006302">
    <property type="term" value="P:double-strand break repair"/>
    <property type="evidence" value="ECO:0007669"/>
    <property type="project" value="TreeGrafter"/>
</dbReference>
<dbReference type="FunFam" id="1.10.150.20:FF:000003">
    <property type="entry name" value="DNA polymerase I"/>
    <property type="match status" value="1"/>
</dbReference>
<evidence type="ECO:0000256" key="16">
    <source>
        <dbReference type="RuleBase" id="RU004460"/>
    </source>
</evidence>
<dbReference type="SUPFAM" id="SSF56672">
    <property type="entry name" value="DNA/RNA polymerases"/>
    <property type="match status" value="1"/>
</dbReference>
<dbReference type="Proteomes" id="UP000198577">
    <property type="component" value="Unassembled WGS sequence"/>
</dbReference>
<dbReference type="SUPFAM" id="SSF88723">
    <property type="entry name" value="PIN domain-like"/>
    <property type="match status" value="1"/>
</dbReference>
<dbReference type="PRINTS" id="PR00868">
    <property type="entry name" value="DNAPOLI"/>
</dbReference>
<dbReference type="PANTHER" id="PTHR10133:SF27">
    <property type="entry name" value="DNA POLYMERASE NU"/>
    <property type="match status" value="1"/>
</dbReference>
<evidence type="ECO:0000259" key="18">
    <source>
        <dbReference type="SMART" id="SM00482"/>
    </source>
</evidence>
<dbReference type="InterPro" id="IPR012337">
    <property type="entry name" value="RNaseH-like_sf"/>
</dbReference>
<evidence type="ECO:0000256" key="6">
    <source>
        <dbReference type="ARBA" id="ARBA00022705"/>
    </source>
</evidence>
<dbReference type="InterPro" id="IPR029060">
    <property type="entry name" value="PIN-like_dom_sf"/>
</dbReference>
<dbReference type="SMART" id="SM00475">
    <property type="entry name" value="53EXOc"/>
    <property type="match status" value="1"/>
</dbReference>
<dbReference type="SMART" id="SM00279">
    <property type="entry name" value="HhH2"/>
    <property type="match status" value="1"/>
</dbReference>
<keyword evidence="8 16" id="KW-0227">DNA damage</keyword>
<dbReference type="GO" id="GO:0008409">
    <property type="term" value="F:5'-3' exonuclease activity"/>
    <property type="evidence" value="ECO:0007669"/>
    <property type="project" value="UniProtKB-UniRule"/>
</dbReference>
<evidence type="ECO:0000313" key="20">
    <source>
        <dbReference type="Proteomes" id="UP000198577"/>
    </source>
</evidence>
<keyword evidence="10 16" id="KW-0269">Exonuclease</keyword>
<evidence type="ECO:0000256" key="15">
    <source>
        <dbReference type="NCBIfam" id="TIGR00593"/>
    </source>
</evidence>
<dbReference type="Gene3D" id="3.40.50.1010">
    <property type="entry name" value="5'-nuclease"/>
    <property type="match status" value="1"/>
</dbReference>
<evidence type="ECO:0000256" key="13">
    <source>
        <dbReference type="ARBA" id="ARBA00023204"/>
    </source>
</evidence>
<dbReference type="InterPro" id="IPR002421">
    <property type="entry name" value="5-3_exonuclease"/>
</dbReference>
<dbReference type="EMBL" id="FOXR01000007">
    <property type="protein sequence ID" value="SFP95550.1"/>
    <property type="molecule type" value="Genomic_DNA"/>
</dbReference>
<dbReference type="GO" id="GO:0003677">
    <property type="term" value="F:DNA binding"/>
    <property type="evidence" value="ECO:0007669"/>
    <property type="project" value="UniProtKB-UniRule"/>
</dbReference>
<dbReference type="SUPFAM" id="SSF47807">
    <property type="entry name" value="5' to 3' exonuclease, C-terminal subdomain"/>
    <property type="match status" value="1"/>
</dbReference>
<keyword evidence="12 16" id="KW-0238">DNA-binding</keyword>
<evidence type="ECO:0000256" key="14">
    <source>
        <dbReference type="ARBA" id="ARBA00049244"/>
    </source>
</evidence>
<evidence type="ECO:0000256" key="7">
    <source>
        <dbReference type="ARBA" id="ARBA00022722"/>
    </source>
</evidence>
<evidence type="ECO:0000313" key="19">
    <source>
        <dbReference type="EMBL" id="SFP95550.1"/>
    </source>
</evidence>
<keyword evidence="5 16" id="KW-0548">Nucleotidyltransferase</keyword>
<dbReference type="InterPro" id="IPR008918">
    <property type="entry name" value="HhH2"/>
</dbReference>
<name>A0A1I5UJY4_9FIRM</name>
<keyword evidence="7" id="KW-0540">Nuclease</keyword>
<dbReference type="InterPro" id="IPR001098">
    <property type="entry name" value="DNA-dir_DNA_pol_A_palm_dom"/>
</dbReference>
<protein>
    <recommendedName>
        <fullName evidence="3 15">DNA polymerase I</fullName>
        <ecNumber evidence="2 15">2.7.7.7</ecNumber>
    </recommendedName>
</protein>
<evidence type="ECO:0000256" key="5">
    <source>
        <dbReference type="ARBA" id="ARBA00022695"/>
    </source>
</evidence>
<dbReference type="Pfam" id="PF00476">
    <property type="entry name" value="DNA_pol_A"/>
    <property type="match status" value="1"/>
</dbReference>
<dbReference type="GO" id="GO:0006261">
    <property type="term" value="P:DNA-templated DNA replication"/>
    <property type="evidence" value="ECO:0007669"/>
    <property type="project" value="UniProtKB-UniRule"/>
</dbReference>
<dbReference type="FunFam" id="1.20.1060.10:FF:000001">
    <property type="entry name" value="DNA polymerase I"/>
    <property type="match status" value="1"/>
</dbReference>
<dbReference type="CDD" id="cd09898">
    <property type="entry name" value="H3TH_53EXO"/>
    <property type="match status" value="1"/>
</dbReference>
<evidence type="ECO:0000259" key="17">
    <source>
        <dbReference type="SMART" id="SM00475"/>
    </source>
</evidence>
<dbReference type="InterPro" id="IPR043502">
    <property type="entry name" value="DNA/RNA_pol_sf"/>
</dbReference>
<proteinExistence type="inferred from homology"/>
<dbReference type="InterPro" id="IPR019760">
    <property type="entry name" value="DNA-dir_DNA_pol_A_CS"/>
</dbReference>
<dbReference type="Gene3D" id="3.30.70.370">
    <property type="match status" value="1"/>
</dbReference>
<dbReference type="InterPro" id="IPR018320">
    <property type="entry name" value="DNA_polymerase_1"/>
</dbReference>
<dbReference type="AlphaFoldDB" id="A0A1I5UJY4"/>
<sequence length="863" mass="98426">MGRPRVMIIDGNSLMHRAFYALPMLTNKKGVPTNAVYGFTNMLLRLIEDYKPDYLGVAFDKKGPTFRHEAYTEYKATRQKTPEELIPQFDLLKRMLQLMGIAIYEVEGYEADDILGTFARLARERGWEAYLVTGDRDALQLVSPEVRVIMTKKGISDVRVFDVEGIKNEYGLTPAQIIDLKALMGDSSDNIPGVPGIGEKTALKLLHQYHTVEQVLDNADKISGQKLKEALIKYREQAMLSKRLATIMQDAPVDIKLEDRCYEIPHSRELLEFLEELEFHSIIKKLGIQPESRVSVKTSVREKNVIEVNTGEELRQQVENLIKSSRLAILVTDGCVTIADNPGRVYRIKVKNDLLSQGLNLQDIFIELKPILERQEVRKIVHDGKRLILEAHRCGIHVEGLEFDVFIAAYLLDPAKNRYDLSQLLYEYADLDVDDADAADLYLLADHMRDKLKETEMLYLYEEIEHPLINVLADMEITGFKVDKRMLEQLGEEFSAELSSLTREIYALAGEEFNINSPRQLGSVLFEKLGLPVIKKSKTGYSTDIEVLEQLRPYHELVEKIIEYRQVMKLKSTYIDGLLSVIDPGDGRIHSSFNQTVTATGRISSAEPNLQNIPVKLEMGRRIRKVFVASGEDYVLVDADYSQIELRVLAHMSGDPTFIDAFRNNQDIHLRTASEIFGVPIDKVTPEQRSSAKAVNFGIVYGISDYGLAKSLGISRKQAREYIDSYFARYPKVKEYMERIVEIAKKQGYVTTLMNRRRYLPELKSRNFNIRSQGERLAMNTPIQGSAADIIKKAMNDVYAELKRRNLKSKLILQVHDELIIDTYRPELEEVKDLVVRCMENAVKLSVPLVVDVGVGRSWYDAK</sequence>
<dbReference type="SUPFAM" id="SSF53098">
    <property type="entry name" value="Ribonuclease H-like"/>
    <property type="match status" value="1"/>
</dbReference>
<dbReference type="Pfam" id="PF01367">
    <property type="entry name" value="5_3_exonuc"/>
    <property type="match status" value="1"/>
</dbReference>
<dbReference type="Gene3D" id="1.10.150.20">
    <property type="entry name" value="5' to 3' exonuclease, C-terminal subdomain"/>
    <property type="match status" value="2"/>
</dbReference>
<dbReference type="STRING" id="937334.SAMN05444406_10768"/>
<dbReference type="NCBIfam" id="TIGR00593">
    <property type="entry name" value="pola"/>
    <property type="match status" value="1"/>
</dbReference>
<dbReference type="InterPro" id="IPR054690">
    <property type="entry name" value="DNA_polI_exonuclease"/>
</dbReference>
<organism evidence="19 20">
    <name type="scientific">Caldicoprobacter faecalis</name>
    <dbReference type="NCBI Taxonomy" id="937334"/>
    <lineage>
        <taxon>Bacteria</taxon>
        <taxon>Bacillati</taxon>
        <taxon>Bacillota</taxon>
        <taxon>Clostridia</taxon>
        <taxon>Caldicoprobacterales</taxon>
        <taxon>Caldicoprobacteraceae</taxon>
        <taxon>Caldicoprobacter</taxon>
    </lineage>
</organism>
<evidence type="ECO:0000256" key="12">
    <source>
        <dbReference type="ARBA" id="ARBA00023125"/>
    </source>
</evidence>
<dbReference type="InterPro" id="IPR036397">
    <property type="entry name" value="RNaseH_sf"/>
</dbReference>
<feature type="domain" description="5'-3' exonuclease" evidence="17">
    <location>
        <begin position="2"/>
        <end position="263"/>
    </location>
</feature>